<organism evidence="2 3">
    <name type="scientific">Asticcacaulis excentricus</name>
    <dbReference type="NCBI Taxonomy" id="78587"/>
    <lineage>
        <taxon>Bacteria</taxon>
        <taxon>Pseudomonadati</taxon>
        <taxon>Pseudomonadota</taxon>
        <taxon>Alphaproteobacteria</taxon>
        <taxon>Caulobacterales</taxon>
        <taxon>Caulobacteraceae</taxon>
        <taxon>Asticcacaulis</taxon>
    </lineage>
</organism>
<dbReference type="EMBL" id="AP018827">
    <property type="protein sequence ID" value="BBF79976.1"/>
    <property type="molecule type" value="Genomic_DNA"/>
</dbReference>
<feature type="compositionally biased region" description="Basic and acidic residues" evidence="1">
    <location>
        <begin position="172"/>
        <end position="183"/>
    </location>
</feature>
<accession>A0A3G9G035</accession>
<feature type="region of interest" description="Disordered" evidence="1">
    <location>
        <begin position="48"/>
        <end position="92"/>
    </location>
</feature>
<reference evidence="3" key="2">
    <citation type="journal article" date="2017" name="Plant Physiol. Biochem.">
        <title>Differential oxidative and antioxidative response of duckweed Lemna minor toward plant growth promoting/inhibiting bacteria.</title>
        <authorList>
            <person name="Ishizawa H."/>
            <person name="Kuroda M."/>
            <person name="Morikawa M."/>
            <person name="Ike M."/>
        </authorList>
    </citation>
    <scope>NUCLEOTIDE SEQUENCE [LARGE SCALE GENOMIC DNA]</scope>
    <source>
        <strain evidence="3">M6</strain>
    </source>
</reference>
<dbReference type="AlphaFoldDB" id="A0A3G9G035"/>
<name>A0A3G9G035_9CAUL</name>
<evidence type="ECO:0000313" key="3">
    <source>
        <dbReference type="Proteomes" id="UP000278756"/>
    </source>
</evidence>
<proteinExistence type="predicted"/>
<feature type="region of interest" description="Disordered" evidence="1">
    <location>
        <begin position="123"/>
        <end position="183"/>
    </location>
</feature>
<reference evidence="3" key="1">
    <citation type="journal article" date="2017" name="Biotechnol. Biofuels">
        <title>Evaluation of environmental bacterial communities as a factor affecting the growth of duckweed Lemna minor.</title>
        <authorList>
            <person name="Ishizawa H."/>
            <person name="Kuroda M."/>
            <person name="Morikawa M."/>
            <person name="Ike M."/>
        </authorList>
    </citation>
    <scope>NUCLEOTIDE SEQUENCE [LARGE SCALE GENOMIC DNA]</scope>
    <source>
        <strain evidence="3">M6</strain>
    </source>
</reference>
<dbReference type="Proteomes" id="UP000278756">
    <property type="component" value="Chromosome 1"/>
</dbReference>
<evidence type="ECO:0000313" key="2">
    <source>
        <dbReference type="EMBL" id="BBF79976.1"/>
    </source>
</evidence>
<gene>
    <name evidence="2" type="ORF">EM6_0553</name>
</gene>
<evidence type="ECO:0000256" key="1">
    <source>
        <dbReference type="SAM" id="MobiDB-lite"/>
    </source>
</evidence>
<protein>
    <submittedName>
        <fullName evidence="2">Uncharacterized protein</fullName>
    </submittedName>
</protein>
<sequence>MGLAALIVVAAHLVLALLFMMSRREDTTVESPVITEIGFVPPVLIRKGPRPEKSVRRTRSASHRQETFNDAPSEVAPLTAVRGEPPPEPADAVSRETLGATLRHAQACRRALMEGSVLPPDCPARGEGISRPLPVKPGDQPYWDKQINDNAFRRRYKSEPGNTEYWQRVNRSRSDPQRHTPQE</sequence>